<keyword evidence="4 6" id="KW-1015">Disulfide bond</keyword>
<dbReference type="GO" id="GO:0031419">
    <property type="term" value="F:cobalamin binding"/>
    <property type="evidence" value="ECO:0007669"/>
    <property type="project" value="InterPro"/>
</dbReference>
<evidence type="ECO:0000256" key="3">
    <source>
        <dbReference type="ARBA" id="ARBA00022729"/>
    </source>
</evidence>
<feature type="binding site" evidence="5">
    <location>
        <position position="290"/>
    </location>
    <ligand>
        <name>cyanocob(III)alamin</name>
        <dbReference type="ChEBI" id="CHEBI:17439"/>
    </ligand>
</feature>
<dbReference type="InterPro" id="IPR023415">
    <property type="entry name" value="LDLR_class-A_CS"/>
</dbReference>
<dbReference type="SUPFAM" id="SSF57424">
    <property type="entry name" value="LDL receptor-like module"/>
    <property type="match status" value="2"/>
</dbReference>
<dbReference type="GO" id="GO:0015889">
    <property type="term" value="P:cobalamin transport"/>
    <property type="evidence" value="ECO:0007669"/>
    <property type="project" value="InterPro"/>
</dbReference>
<dbReference type="Gene3D" id="4.10.400.10">
    <property type="entry name" value="Low-density Lipoprotein Receptor"/>
    <property type="match status" value="2"/>
</dbReference>
<feature type="disulfide bond" evidence="7">
    <location>
        <begin position="71"/>
        <end position="86"/>
    </location>
</feature>
<dbReference type="SMART" id="SM00192">
    <property type="entry name" value="LDLa"/>
    <property type="match status" value="2"/>
</dbReference>
<feature type="binding site" evidence="5">
    <location>
        <position position="246"/>
    </location>
    <ligand>
        <name>cyanocob(III)alamin</name>
        <dbReference type="ChEBI" id="CHEBI:17439"/>
    </ligand>
</feature>
<dbReference type="PROSITE" id="PS01209">
    <property type="entry name" value="LDLRA_1"/>
    <property type="match status" value="1"/>
</dbReference>
<dbReference type="InterPro" id="IPR051588">
    <property type="entry name" value="Cobalamin_Transport"/>
</dbReference>
<dbReference type="OrthoDB" id="6432964at2759"/>
<feature type="disulfide bond" evidence="6">
    <location>
        <begin position="218"/>
        <end position="257"/>
    </location>
</feature>
<dbReference type="InterPro" id="IPR036055">
    <property type="entry name" value="LDL_receptor-like_sf"/>
</dbReference>
<comment type="caution">
    <text evidence="8">The sequence shown here is derived from an EMBL/GenBank/DDBJ whole genome shotgun (WGS) entry which is preliminary data.</text>
</comment>
<keyword evidence="3" id="KW-0732">Signal</keyword>
<dbReference type="CDD" id="cd00112">
    <property type="entry name" value="LDLa"/>
    <property type="match status" value="2"/>
</dbReference>
<evidence type="ECO:0000256" key="5">
    <source>
        <dbReference type="PIRSR" id="PIRSR602157-1"/>
    </source>
</evidence>
<dbReference type="PRINTS" id="PR00261">
    <property type="entry name" value="LDLRECEPTOR"/>
</dbReference>
<reference evidence="8 9" key="1">
    <citation type="journal article" date="2019" name="Sci. Rep.">
        <title>Orb-weaving spider Araneus ventricosus genome elucidates the spidroin gene catalogue.</title>
        <authorList>
            <person name="Kono N."/>
            <person name="Nakamura H."/>
            <person name="Ohtoshi R."/>
            <person name="Moran D.A.P."/>
            <person name="Shinohara A."/>
            <person name="Yoshida Y."/>
            <person name="Fujiwara M."/>
            <person name="Mori M."/>
            <person name="Tomita M."/>
            <person name="Arakawa K."/>
        </authorList>
    </citation>
    <scope>NUCLEOTIDE SEQUENCE [LARGE SCALE GENOMIC DNA]</scope>
</reference>
<dbReference type="PANTHER" id="PTHR10559:SF18">
    <property type="entry name" value="TRANSCOBALAMIN II"/>
    <property type="match status" value="1"/>
</dbReference>
<feature type="disulfide bond" evidence="7">
    <location>
        <begin position="16"/>
        <end position="34"/>
    </location>
</feature>
<comment type="subcellular location">
    <subcellularLocation>
        <location evidence="1">Secreted</location>
    </subcellularLocation>
</comment>
<dbReference type="Pfam" id="PF01122">
    <property type="entry name" value="Cobalamin_bind"/>
    <property type="match status" value="1"/>
</dbReference>
<evidence type="ECO:0000256" key="7">
    <source>
        <dbReference type="PROSITE-ProRule" id="PRU00124"/>
    </source>
</evidence>
<organism evidence="8 9">
    <name type="scientific">Araneus ventricosus</name>
    <name type="common">Orbweaver spider</name>
    <name type="synonym">Epeira ventricosa</name>
    <dbReference type="NCBI Taxonomy" id="182803"/>
    <lineage>
        <taxon>Eukaryota</taxon>
        <taxon>Metazoa</taxon>
        <taxon>Ecdysozoa</taxon>
        <taxon>Arthropoda</taxon>
        <taxon>Chelicerata</taxon>
        <taxon>Arachnida</taxon>
        <taxon>Araneae</taxon>
        <taxon>Araneomorphae</taxon>
        <taxon>Entelegynae</taxon>
        <taxon>Araneoidea</taxon>
        <taxon>Araneidae</taxon>
        <taxon>Araneus</taxon>
    </lineage>
</organism>
<evidence type="ECO:0000256" key="4">
    <source>
        <dbReference type="ARBA" id="ARBA00023157"/>
    </source>
</evidence>
<dbReference type="Pfam" id="PF00057">
    <property type="entry name" value="Ldl_recept_a"/>
    <property type="match status" value="2"/>
</dbReference>
<dbReference type="GO" id="GO:0005615">
    <property type="term" value="C:extracellular space"/>
    <property type="evidence" value="ECO:0007669"/>
    <property type="project" value="TreeGrafter"/>
</dbReference>
<dbReference type="EMBL" id="BGPR01009523">
    <property type="protein sequence ID" value="GBN40579.1"/>
    <property type="molecule type" value="Genomic_DNA"/>
</dbReference>
<dbReference type="PANTHER" id="PTHR10559">
    <property type="entry name" value="TRANSCOBALAMIN-1/GASTRIC INTRINSIC FACTOR"/>
    <property type="match status" value="1"/>
</dbReference>
<dbReference type="PROSITE" id="PS50068">
    <property type="entry name" value="LDLRA_2"/>
    <property type="match status" value="2"/>
</dbReference>
<dbReference type="Gene3D" id="2.170.130.30">
    <property type="match status" value="1"/>
</dbReference>
<dbReference type="Gene3D" id="1.50.10.20">
    <property type="match status" value="1"/>
</dbReference>
<accession>A0A4Y2NPM2</accession>
<evidence type="ECO:0000313" key="9">
    <source>
        <dbReference type="Proteomes" id="UP000499080"/>
    </source>
</evidence>
<evidence type="ECO:0000256" key="1">
    <source>
        <dbReference type="ARBA" id="ARBA00004613"/>
    </source>
</evidence>
<keyword evidence="5" id="KW-0170">Cobalt</keyword>
<evidence type="ECO:0000313" key="8">
    <source>
        <dbReference type="EMBL" id="GBN40579.1"/>
    </source>
</evidence>
<dbReference type="AlphaFoldDB" id="A0A4Y2NPM2"/>
<keyword evidence="2" id="KW-0964">Secreted</keyword>
<evidence type="ECO:0000256" key="2">
    <source>
        <dbReference type="ARBA" id="ARBA00022525"/>
    </source>
</evidence>
<evidence type="ECO:0008006" key="10">
    <source>
        <dbReference type="Google" id="ProtNLM"/>
    </source>
</evidence>
<evidence type="ECO:0000256" key="6">
    <source>
        <dbReference type="PIRSR" id="PIRSR602157-2"/>
    </source>
</evidence>
<name>A0A4Y2NPM2_ARAVE</name>
<protein>
    <recommendedName>
        <fullName evidence="10">Low-density lipoprotein receptor-related protein 2</fullName>
    </recommendedName>
</protein>
<gene>
    <name evidence="8" type="ORF">AVEN_223387_1</name>
</gene>
<feature type="disulfide bond" evidence="7">
    <location>
        <begin position="28"/>
        <end position="43"/>
    </location>
</feature>
<proteinExistence type="predicted"/>
<dbReference type="InterPro" id="IPR002172">
    <property type="entry name" value="LDrepeatLR_classA_rpt"/>
</dbReference>
<comment type="caution">
    <text evidence="7">Lacks conserved residue(s) required for the propagation of feature annotation.</text>
</comment>
<feature type="disulfide bond" evidence="7">
    <location>
        <begin position="9"/>
        <end position="21"/>
    </location>
</feature>
<dbReference type="Proteomes" id="UP000499080">
    <property type="component" value="Unassembled WGS sequence"/>
</dbReference>
<keyword evidence="9" id="KW-1185">Reference proteome</keyword>
<sequence>MLYLDPYHCHPVSFQCLNGKCTSRYYLCDNKDNCGDNSDELYCNISSSVQCPPGMIRCPSGSRCIPSSWLCDGRRDCTGESEEANCGNNTAKTPNYTAAKSELKSLFLRKRKPGPNTDRWGFQVHRIAVALHLADNSTFDSGNRTGEEIRYELTTQLLHRLAKDRKMSSQELALYIHALLVACMDPRDFYGDDLVSELRRRVEASGNYTNPFLILVLCNSGDAMTTRDVERVTAAYDTQHRPFWTDSQALSSMALSCISSRSGVSVDERTLRDMLQELKRRQFRNGTVDNFRTTALVTQALFIHDSYKKDFDLDSALKVLVDGLNGSKSLLDAYYALPVLNRKSLLNVTSGHCNRQPVAEEEALQKALDVTGETMTVQYSVWMGDKINLGRTWRLRMPVNSTIYDAIETVAKIDDRQKVEYNVVDGKPYVAALNGKEDDPEMGMFWFVYLKTLSSDKDPKIAKESPVDIKLQPNQEIILWYKRGPWSIQSLMQKSFTSP</sequence>
<dbReference type="InterPro" id="IPR002157">
    <property type="entry name" value="Cbl-bd_prot"/>
</dbReference>